<dbReference type="AlphaFoldDB" id="A0A0S3PNU3"/>
<sequence>MERDPLDLIYGAIADPAAWPLVLTQLADYFGAIGGLMAHINLTPGRESGVVITGRLSTEADRKFAEEHVDNPMSRAMSVAAPERVVQLGRQVDMAALKRTQFHADVLDPQSIADILSFTHPALNIRDGIGGFSFMFSESQRDRIGANMERLQHLVPHLGRALDASLKLAPMMDGTRQLERVLQAMPNPSLVLDGQGRLLLANKAAEPLFEVHVGSLRLDKNRRVYANTTLPAEASEFARSLDMALAVASSSGDKLSPPVRLTRLVGSPLLVIPVPLPQPAFAMWHLLGLARVLLLVIDPTGPTKSQAALLQAAFQLTAAEARVAIMIASGMSGPQVADALKVSPATVKTHLSRCFEKTGVHSQVSLARMVSALPVDDLEPALGKLF</sequence>
<dbReference type="GO" id="GO:0003677">
    <property type="term" value="F:DNA binding"/>
    <property type="evidence" value="ECO:0007669"/>
    <property type="project" value="UniProtKB-KW"/>
</dbReference>
<dbReference type="PANTHER" id="PTHR44688">
    <property type="entry name" value="DNA-BINDING TRANSCRIPTIONAL ACTIVATOR DEVR_DOSR"/>
    <property type="match status" value="1"/>
</dbReference>
<dbReference type="Gene3D" id="1.10.10.10">
    <property type="entry name" value="Winged helix-like DNA-binding domain superfamily/Winged helix DNA-binding domain"/>
    <property type="match status" value="1"/>
</dbReference>
<dbReference type="InterPro" id="IPR000792">
    <property type="entry name" value="Tscrpt_reg_LuxR_C"/>
</dbReference>
<organism evidence="5 6">
    <name type="scientific">Variibacter gotjawalensis</name>
    <dbReference type="NCBI Taxonomy" id="1333996"/>
    <lineage>
        <taxon>Bacteria</taxon>
        <taxon>Pseudomonadati</taxon>
        <taxon>Pseudomonadota</taxon>
        <taxon>Alphaproteobacteria</taxon>
        <taxon>Hyphomicrobiales</taxon>
        <taxon>Nitrobacteraceae</taxon>
        <taxon>Variibacter</taxon>
    </lineage>
</organism>
<dbReference type="PANTHER" id="PTHR44688:SF16">
    <property type="entry name" value="DNA-BINDING TRANSCRIPTIONAL ACTIVATOR DEVR_DOSR"/>
    <property type="match status" value="1"/>
</dbReference>
<dbReference type="Proteomes" id="UP000236884">
    <property type="component" value="Chromosome"/>
</dbReference>
<evidence type="ECO:0000259" key="4">
    <source>
        <dbReference type="PROSITE" id="PS50043"/>
    </source>
</evidence>
<keyword evidence="1" id="KW-0805">Transcription regulation</keyword>
<gene>
    <name evidence="5" type="ORF">GJW-30_1_00061</name>
</gene>
<keyword evidence="3" id="KW-0804">Transcription</keyword>
<dbReference type="OrthoDB" id="5497412at2"/>
<dbReference type="PROSITE" id="PS50043">
    <property type="entry name" value="HTH_LUXR_2"/>
    <property type="match status" value="1"/>
</dbReference>
<dbReference type="Pfam" id="PF00196">
    <property type="entry name" value="GerE"/>
    <property type="match status" value="1"/>
</dbReference>
<evidence type="ECO:0000256" key="1">
    <source>
        <dbReference type="ARBA" id="ARBA00023015"/>
    </source>
</evidence>
<dbReference type="EMBL" id="AP014946">
    <property type="protein sequence ID" value="BAT57555.1"/>
    <property type="molecule type" value="Genomic_DNA"/>
</dbReference>
<keyword evidence="6" id="KW-1185">Reference proteome</keyword>
<dbReference type="SMART" id="SM00421">
    <property type="entry name" value="HTH_LUXR"/>
    <property type="match status" value="1"/>
</dbReference>
<keyword evidence="2" id="KW-0238">DNA-binding</keyword>
<evidence type="ECO:0000256" key="3">
    <source>
        <dbReference type="ARBA" id="ARBA00023163"/>
    </source>
</evidence>
<dbReference type="PRINTS" id="PR00038">
    <property type="entry name" value="HTHLUXR"/>
</dbReference>
<dbReference type="InterPro" id="IPR016032">
    <property type="entry name" value="Sig_transdc_resp-reg_C-effctor"/>
</dbReference>
<dbReference type="CDD" id="cd06170">
    <property type="entry name" value="LuxR_C_like"/>
    <property type="match status" value="1"/>
</dbReference>
<accession>A0A0S3PNU3</accession>
<evidence type="ECO:0000313" key="6">
    <source>
        <dbReference type="Proteomes" id="UP000236884"/>
    </source>
</evidence>
<dbReference type="KEGG" id="vgo:GJW-30_1_00061"/>
<feature type="domain" description="HTH luxR-type" evidence="4">
    <location>
        <begin position="309"/>
        <end position="374"/>
    </location>
</feature>
<dbReference type="SUPFAM" id="SSF46894">
    <property type="entry name" value="C-terminal effector domain of the bipartite response regulators"/>
    <property type="match status" value="1"/>
</dbReference>
<dbReference type="GO" id="GO:0006355">
    <property type="term" value="P:regulation of DNA-templated transcription"/>
    <property type="evidence" value="ECO:0007669"/>
    <property type="project" value="InterPro"/>
</dbReference>
<proteinExistence type="predicted"/>
<dbReference type="RefSeq" id="WP_096350356.1">
    <property type="nucleotide sequence ID" value="NZ_AP014946.1"/>
</dbReference>
<name>A0A0S3PNU3_9BRAD</name>
<dbReference type="InterPro" id="IPR036388">
    <property type="entry name" value="WH-like_DNA-bd_sf"/>
</dbReference>
<reference evidence="5 6" key="1">
    <citation type="submission" date="2015-08" db="EMBL/GenBank/DDBJ databases">
        <title>Investigation of the bacterial diversity of lava forest soil.</title>
        <authorList>
            <person name="Lee J.S."/>
        </authorList>
    </citation>
    <scope>NUCLEOTIDE SEQUENCE [LARGE SCALE GENOMIC DNA]</scope>
    <source>
        <strain evidence="5 6">GJW-30</strain>
    </source>
</reference>
<evidence type="ECO:0000313" key="5">
    <source>
        <dbReference type="EMBL" id="BAT57555.1"/>
    </source>
</evidence>
<evidence type="ECO:0000256" key="2">
    <source>
        <dbReference type="ARBA" id="ARBA00023125"/>
    </source>
</evidence>
<protein>
    <submittedName>
        <fullName evidence="5">Transcriptional regulator MalT</fullName>
    </submittedName>
</protein>